<name>A0A1R1RGK8_9BACI</name>
<protein>
    <submittedName>
        <fullName evidence="1">Uncharacterized protein</fullName>
    </submittedName>
</protein>
<accession>A0A1R1QB44</accession>
<accession>A0A1R1RGK8</accession>
<evidence type="ECO:0000313" key="1">
    <source>
        <dbReference type="EMBL" id="OMI00177.1"/>
    </source>
</evidence>
<keyword evidence="2" id="KW-1185">Reference proteome</keyword>
<organism evidence="1 2">
    <name type="scientific">Bacillus swezeyi</name>
    <dbReference type="NCBI Taxonomy" id="1925020"/>
    <lineage>
        <taxon>Bacteria</taxon>
        <taxon>Bacillati</taxon>
        <taxon>Bacillota</taxon>
        <taxon>Bacilli</taxon>
        <taxon>Bacillales</taxon>
        <taxon>Bacillaceae</taxon>
        <taxon>Bacillus</taxon>
    </lineage>
</organism>
<reference evidence="1 2" key="1">
    <citation type="submission" date="2017-01" db="EMBL/GenBank/DDBJ databases">
        <title>Bacillus phylogenomics.</title>
        <authorList>
            <person name="Dunlap C."/>
        </authorList>
    </citation>
    <scope>NUCLEOTIDE SEQUENCE [LARGE SCALE GENOMIC DNA]</scope>
    <source>
        <strain evidence="1 2">NRRL B-41282</strain>
    </source>
</reference>
<sequence length="93" mass="10860">MKGLTKIYKELLGDGRKIRLEAKETFFHGLDGVRMLSYFHKQPETLCVPLICRLRQILISNLREAAFVPLADQQLPKMANRSKQKKRWFKKSG</sequence>
<dbReference type="AlphaFoldDB" id="A0A1R1RGK8"/>
<comment type="caution">
    <text evidence="1">The sequence shown here is derived from an EMBL/GenBank/DDBJ whole genome shotgun (WGS) entry which is preliminary data.</text>
</comment>
<gene>
    <name evidence="1" type="ORF">BW143_18755</name>
</gene>
<proteinExistence type="predicted"/>
<evidence type="ECO:0000313" key="2">
    <source>
        <dbReference type="Proteomes" id="UP000187367"/>
    </source>
</evidence>
<dbReference type="Proteomes" id="UP000187367">
    <property type="component" value="Unassembled WGS sequence"/>
</dbReference>
<dbReference type="EMBL" id="MTJL01000042">
    <property type="protein sequence ID" value="OMI00177.1"/>
    <property type="molecule type" value="Genomic_DNA"/>
</dbReference>